<comment type="similarity">
    <text evidence="2">Belongs to the IQD family.</text>
</comment>
<gene>
    <name evidence="4" type="ORF">SVIM_LOCUS348619</name>
</gene>
<evidence type="ECO:0000313" key="4">
    <source>
        <dbReference type="EMBL" id="VFU51520.1"/>
    </source>
</evidence>
<dbReference type="PANTHER" id="PTHR32295">
    <property type="entry name" value="IQ-DOMAIN 5-RELATED"/>
    <property type="match status" value="1"/>
</dbReference>
<feature type="region of interest" description="Disordered" evidence="3">
    <location>
        <begin position="369"/>
        <end position="389"/>
    </location>
</feature>
<feature type="compositionally biased region" description="Polar residues" evidence="3">
    <location>
        <begin position="59"/>
        <end position="69"/>
    </location>
</feature>
<feature type="compositionally biased region" description="Acidic residues" evidence="3">
    <location>
        <begin position="73"/>
        <end position="88"/>
    </location>
</feature>
<protein>
    <recommendedName>
        <fullName evidence="5">Protein IQ-DOMAIN 1</fullName>
    </recommendedName>
</protein>
<evidence type="ECO:0000256" key="3">
    <source>
        <dbReference type="SAM" id="MobiDB-lite"/>
    </source>
</evidence>
<name>A0A6N2MD33_SALVM</name>
<feature type="compositionally biased region" description="Polar residues" evidence="3">
    <location>
        <begin position="179"/>
        <end position="191"/>
    </location>
</feature>
<evidence type="ECO:0008006" key="5">
    <source>
        <dbReference type="Google" id="ProtNLM"/>
    </source>
</evidence>
<organism evidence="4">
    <name type="scientific">Salix viminalis</name>
    <name type="common">Common osier</name>
    <name type="synonym">Basket willow</name>
    <dbReference type="NCBI Taxonomy" id="40686"/>
    <lineage>
        <taxon>Eukaryota</taxon>
        <taxon>Viridiplantae</taxon>
        <taxon>Streptophyta</taxon>
        <taxon>Embryophyta</taxon>
        <taxon>Tracheophyta</taxon>
        <taxon>Spermatophyta</taxon>
        <taxon>Magnoliopsida</taxon>
        <taxon>eudicotyledons</taxon>
        <taxon>Gunneridae</taxon>
        <taxon>Pentapetalae</taxon>
        <taxon>rosids</taxon>
        <taxon>fabids</taxon>
        <taxon>Malpighiales</taxon>
        <taxon>Salicaceae</taxon>
        <taxon>Saliceae</taxon>
        <taxon>Salix</taxon>
    </lineage>
</organism>
<proteinExistence type="inferred from homology"/>
<dbReference type="AlphaFoldDB" id="A0A6N2MD33"/>
<feature type="compositionally biased region" description="Basic and acidic residues" evidence="3">
    <location>
        <begin position="89"/>
        <end position="99"/>
    </location>
</feature>
<reference evidence="4" key="1">
    <citation type="submission" date="2019-03" db="EMBL/GenBank/DDBJ databases">
        <authorList>
            <person name="Mank J."/>
            <person name="Almeida P."/>
        </authorList>
    </citation>
    <scope>NUCLEOTIDE SEQUENCE</scope>
    <source>
        <strain evidence="4">78183</strain>
    </source>
</reference>
<feature type="region of interest" description="Disordered" evidence="3">
    <location>
        <begin position="54"/>
        <end position="99"/>
    </location>
</feature>
<accession>A0A6N2MD33</accession>
<keyword evidence="1" id="KW-0112">Calmodulin-binding</keyword>
<feature type="compositionally biased region" description="Basic and acidic residues" evidence="3">
    <location>
        <begin position="421"/>
        <end position="431"/>
    </location>
</feature>
<dbReference type="EMBL" id="CAADRP010001763">
    <property type="protein sequence ID" value="VFU51520.1"/>
    <property type="molecule type" value="Genomic_DNA"/>
</dbReference>
<dbReference type="GO" id="GO:0005516">
    <property type="term" value="F:calmodulin binding"/>
    <property type="evidence" value="ECO:0007669"/>
    <property type="project" value="UniProtKB-KW"/>
</dbReference>
<feature type="region of interest" description="Disordered" evidence="3">
    <location>
        <begin position="406"/>
        <end position="431"/>
    </location>
</feature>
<evidence type="ECO:0000256" key="2">
    <source>
        <dbReference type="ARBA" id="ARBA00024341"/>
    </source>
</evidence>
<feature type="region of interest" description="Disordered" evidence="3">
    <location>
        <begin position="161"/>
        <end position="191"/>
    </location>
</feature>
<dbReference type="PANTHER" id="PTHR32295:SF15">
    <property type="entry name" value="PROTEIN IQ-DOMAIN 33"/>
    <property type="match status" value="1"/>
</dbReference>
<feature type="compositionally biased region" description="Polar residues" evidence="3">
    <location>
        <begin position="375"/>
        <end position="389"/>
    </location>
</feature>
<sequence>MGITGELVRGVFSRNRSVGTHESNGRISPGDHKKRWSSVRLYLCGEELNSVLAEEDSASVKSSEATVTQPVLEDSEERGDVENGGAEEDMPKEKHNSTSKLFRQEDAAITIQSAFRDFLKDESNSHIHKQISPSKNDWLWYNISWYYKPEFCREISITRHKREETKSEEDGQGLAPGTESPSRDSLGTSIEVQTGNSVGVLSVKEENVSAHHRVQKRARTQVFRLKEDWDDSTVISNISTKRIQNRLEATNRRERALAYAFSQQLRICSKKKQTKPDGTQPSMSWSWLERWMATRVPECSVESCNGKQLEPVSNNYTFDFGERFSDVAVEEKESCGSNEVSVQFDSLSIASNNKDGFKHTKSRLTRTISRRKTAPSYQCPTDQAKTSNSLGLPCVDQVIKKGCSKEIEQDKEQSPKPPSSGRKDMKCSASS</sequence>
<evidence type="ECO:0000256" key="1">
    <source>
        <dbReference type="ARBA" id="ARBA00022860"/>
    </source>
</evidence>